<proteinExistence type="predicted"/>
<evidence type="ECO:0000313" key="1">
    <source>
        <dbReference type="EMBL" id="SDT46968.1"/>
    </source>
</evidence>
<protein>
    <submittedName>
        <fullName evidence="1">Uncharacterized protein</fullName>
    </submittedName>
</protein>
<keyword evidence="2" id="KW-1185">Reference proteome</keyword>
<name>A0ABY0V0K0_9FLAO</name>
<gene>
    <name evidence="1" type="ORF">SAMN05192545_3916</name>
</gene>
<evidence type="ECO:0000313" key="2">
    <source>
        <dbReference type="Proteomes" id="UP000199574"/>
    </source>
</evidence>
<accession>A0ABY0V0K0</accession>
<dbReference type="EMBL" id="LT629754">
    <property type="protein sequence ID" value="SDT46968.1"/>
    <property type="molecule type" value="Genomic_DNA"/>
</dbReference>
<dbReference type="Proteomes" id="UP000199574">
    <property type="component" value="Chromosome I"/>
</dbReference>
<sequence>MLITNNMNPEQTLKAIEQLSKDEGINFISACKAMQAAAAKLKNENAVKLIHQIKMQSNEAQAILSGLEL</sequence>
<organism evidence="1 2">
    <name type="scientific">Maribacter dokdonensis</name>
    <dbReference type="NCBI Taxonomy" id="320912"/>
    <lineage>
        <taxon>Bacteria</taxon>
        <taxon>Pseudomonadati</taxon>
        <taxon>Bacteroidota</taxon>
        <taxon>Flavobacteriia</taxon>
        <taxon>Flavobacteriales</taxon>
        <taxon>Flavobacteriaceae</taxon>
        <taxon>Maribacter</taxon>
    </lineage>
</organism>
<reference evidence="1 2" key="1">
    <citation type="submission" date="2016-10" db="EMBL/GenBank/DDBJ databases">
        <authorList>
            <person name="Varghese N."/>
            <person name="Submissions S."/>
        </authorList>
    </citation>
    <scope>NUCLEOTIDE SEQUENCE [LARGE SCALE GENOMIC DNA]</scope>
    <source>
        <strain evidence="1 2">MAR_2009_60</strain>
    </source>
</reference>